<evidence type="ECO:0000313" key="2">
    <source>
        <dbReference type="EMBL" id="QDY81223.1"/>
    </source>
</evidence>
<protein>
    <submittedName>
        <fullName evidence="2">Uncharacterized protein</fullName>
    </submittedName>
</protein>
<accession>A0A5B8JTH6</accession>
<sequence>MDAHTPTAAPLPSPDEAPLDDAIRAAGLLLEQYGHVVVAYPASLPVAQERRLYTVRSVLESQRLALVKLELPPLGVAVLVRQLRQLSICDFGPGVIASAARLLSHYVYAGALLHSVAKLDRVPVGLKSHAKSWVPGAQFAVLASPAPELIRIGSGDRSAAPLLTGPDFATRLVIARGQAQPDWVTGTLAPHWQAQGVDEVPLPAASPGWWGTPKLVEFAAFLPDIAILYQLVSSVRREACSWCGIELIGDLCGFCAAPVVPGGPGGPHQADQSRILPSGVLGHGTPAG</sequence>
<feature type="region of interest" description="Disordered" evidence="1">
    <location>
        <begin position="266"/>
        <end position="288"/>
    </location>
</feature>
<dbReference type="KEGG" id="sqz:FQU76_22310"/>
<keyword evidence="3" id="KW-1185">Reference proteome</keyword>
<gene>
    <name evidence="2" type="ORF">FQU76_22310</name>
</gene>
<evidence type="ECO:0000256" key="1">
    <source>
        <dbReference type="SAM" id="MobiDB-lite"/>
    </source>
</evidence>
<dbReference type="RefSeq" id="WP_146484519.1">
    <property type="nucleotide sequence ID" value="NZ_CP042266.1"/>
</dbReference>
<dbReference type="EMBL" id="CP042266">
    <property type="protein sequence ID" value="QDY81223.1"/>
    <property type="molecule type" value="Genomic_DNA"/>
</dbReference>
<reference evidence="2 3" key="1">
    <citation type="submission" date="2019-07" db="EMBL/GenBank/DDBJ databases">
        <authorList>
            <person name="Zhu P."/>
        </authorList>
    </citation>
    <scope>NUCLEOTIDE SEQUENCE [LARGE SCALE GENOMIC DNA]</scope>
    <source>
        <strain evidence="2 3">SSL-25</strain>
    </source>
</reference>
<proteinExistence type="predicted"/>
<dbReference type="OrthoDB" id="4281577at2"/>
<dbReference type="AlphaFoldDB" id="A0A5B8JTH6"/>
<evidence type="ECO:0000313" key="3">
    <source>
        <dbReference type="Proteomes" id="UP000320580"/>
    </source>
</evidence>
<dbReference type="Proteomes" id="UP000320580">
    <property type="component" value="Chromosome"/>
</dbReference>
<name>A0A5B8JTH6_9ACTN</name>
<organism evidence="2 3">
    <name type="scientific">Streptomyces qinzhouensis</name>
    <dbReference type="NCBI Taxonomy" id="2599401"/>
    <lineage>
        <taxon>Bacteria</taxon>
        <taxon>Bacillati</taxon>
        <taxon>Actinomycetota</taxon>
        <taxon>Actinomycetes</taxon>
        <taxon>Kitasatosporales</taxon>
        <taxon>Streptomycetaceae</taxon>
        <taxon>Streptomyces</taxon>
    </lineage>
</organism>